<dbReference type="SUPFAM" id="SSF47413">
    <property type="entry name" value="lambda repressor-like DNA-binding domains"/>
    <property type="match status" value="1"/>
</dbReference>
<evidence type="ECO:0000256" key="1">
    <source>
        <dbReference type="SAM" id="Phobius"/>
    </source>
</evidence>
<dbReference type="RefSeq" id="WP_228375650.1">
    <property type="nucleotide sequence ID" value="NZ_LUUF01000059.1"/>
</dbReference>
<gene>
    <name evidence="3" type="ORF">EDE11_110158</name>
</gene>
<dbReference type="InterPro" id="IPR010982">
    <property type="entry name" value="Lambda_DNA-bd_dom_sf"/>
</dbReference>
<dbReference type="Proteomes" id="UP000295649">
    <property type="component" value="Unassembled WGS sequence"/>
</dbReference>
<sequence>MLIQKLRLQHGWSQQQLADLSGISVRTIQRIERGQTASVESLKSLAAVFEIDFSLLNSESGMNGTLSQGISKEEILALEHVRKLRRFYTHLIQYIVVIGALAILNVVQTPRHLWVIWPALGWGVGRSL</sequence>
<keyword evidence="4" id="KW-1185">Reference proteome</keyword>
<dbReference type="SMART" id="SM00530">
    <property type="entry name" value="HTH_XRE"/>
    <property type="match status" value="1"/>
</dbReference>
<dbReference type="InterPro" id="IPR001387">
    <property type="entry name" value="Cro/C1-type_HTH"/>
</dbReference>
<keyword evidence="1" id="KW-0472">Membrane</keyword>
<dbReference type="EMBL" id="SMCN01000010">
    <property type="protein sequence ID" value="TCV83199.1"/>
    <property type="molecule type" value="Genomic_DNA"/>
</dbReference>
<feature type="transmembrane region" description="Helical" evidence="1">
    <location>
        <begin position="87"/>
        <end position="107"/>
    </location>
</feature>
<dbReference type="PROSITE" id="PS50943">
    <property type="entry name" value="HTH_CROC1"/>
    <property type="match status" value="1"/>
</dbReference>
<keyword evidence="1" id="KW-1133">Transmembrane helix</keyword>
<dbReference type="Pfam" id="PF13239">
    <property type="entry name" value="2TM"/>
    <property type="match status" value="1"/>
</dbReference>
<name>A0ABY2CRK0_METMH</name>
<proteinExistence type="predicted"/>
<dbReference type="Gene3D" id="1.10.260.40">
    <property type="entry name" value="lambda repressor-like DNA-binding domains"/>
    <property type="match status" value="1"/>
</dbReference>
<reference evidence="3 4" key="1">
    <citation type="submission" date="2019-03" db="EMBL/GenBank/DDBJ databases">
        <title>Systems level insights into methane cycling in arid and semi-arid ecosystems.</title>
        <authorList>
            <person name="Kalyuzhnaya M."/>
        </authorList>
    </citation>
    <scope>NUCLEOTIDE SEQUENCE [LARGE SCALE GENOMIC DNA]</scope>
    <source>
        <strain evidence="3 4">S-1</strain>
    </source>
</reference>
<comment type="caution">
    <text evidence="3">The sequence shown here is derived from an EMBL/GenBank/DDBJ whole genome shotgun (WGS) entry which is preliminary data.</text>
</comment>
<feature type="domain" description="HTH cro/C1-type" evidence="2">
    <location>
        <begin position="3"/>
        <end position="56"/>
    </location>
</feature>
<dbReference type="Pfam" id="PF01381">
    <property type="entry name" value="HTH_3"/>
    <property type="match status" value="1"/>
</dbReference>
<dbReference type="InterPro" id="IPR025698">
    <property type="entry name" value="2TM_dom"/>
</dbReference>
<keyword evidence="1" id="KW-0812">Transmembrane</keyword>
<evidence type="ECO:0000313" key="4">
    <source>
        <dbReference type="Proteomes" id="UP000295649"/>
    </source>
</evidence>
<protein>
    <submittedName>
        <fullName evidence="3">2TM domain-containing protein</fullName>
    </submittedName>
</protein>
<evidence type="ECO:0000259" key="2">
    <source>
        <dbReference type="PROSITE" id="PS50943"/>
    </source>
</evidence>
<organism evidence="3 4">
    <name type="scientific">Methylomonas methanica</name>
    <dbReference type="NCBI Taxonomy" id="421"/>
    <lineage>
        <taxon>Bacteria</taxon>
        <taxon>Pseudomonadati</taxon>
        <taxon>Pseudomonadota</taxon>
        <taxon>Gammaproteobacteria</taxon>
        <taxon>Methylococcales</taxon>
        <taxon>Methylococcaceae</taxon>
        <taxon>Methylomonas</taxon>
    </lineage>
</organism>
<evidence type="ECO:0000313" key="3">
    <source>
        <dbReference type="EMBL" id="TCV83199.1"/>
    </source>
</evidence>
<accession>A0ABY2CRK0</accession>
<dbReference type="CDD" id="cd00093">
    <property type="entry name" value="HTH_XRE"/>
    <property type="match status" value="1"/>
</dbReference>